<dbReference type="EMBL" id="GBXM01042398">
    <property type="protein sequence ID" value="JAH66179.1"/>
    <property type="molecule type" value="Transcribed_RNA"/>
</dbReference>
<feature type="transmembrane region" description="Helical" evidence="1">
    <location>
        <begin position="6"/>
        <end position="30"/>
    </location>
</feature>
<evidence type="ECO:0000256" key="1">
    <source>
        <dbReference type="SAM" id="Phobius"/>
    </source>
</evidence>
<protein>
    <submittedName>
        <fullName evidence="2">Uncharacterized protein</fullName>
    </submittedName>
</protein>
<reference evidence="2" key="2">
    <citation type="journal article" date="2015" name="Fish Shellfish Immunol.">
        <title>Early steps in the European eel (Anguilla anguilla)-Vibrio vulnificus interaction in the gills: Role of the RtxA13 toxin.</title>
        <authorList>
            <person name="Callol A."/>
            <person name="Pajuelo D."/>
            <person name="Ebbesson L."/>
            <person name="Teles M."/>
            <person name="MacKenzie S."/>
            <person name="Amaro C."/>
        </authorList>
    </citation>
    <scope>NUCLEOTIDE SEQUENCE</scope>
</reference>
<keyword evidence="1" id="KW-0812">Transmembrane</keyword>
<keyword evidence="1" id="KW-1133">Transmembrane helix</keyword>
<sequence length="33" mass="3940">MLVSSIMYHVCLKFMLLNIKLFSTLLLFIYKCL</sequence>
<evidence type="ECO:0000313" key="2">
    <source>
        <dbReference type="EMBL" id="JAH66179.1"/>
    </source>
</evidence>
<dbReference type="AlphaFoldDB" id="A0A0E9UJY8"/>
<reference evidence="2" key="1">
    <citation type="submission" date="2014-11" db="EMBL/GenBank/DDBJ databases">
        <authorList>
            <person name="Amaro Gonzalez C."/>
        </authorList>
    </citation>
    <scope>NUCLEOTIDE SEQUENCE</scope>
</reference>
<proteinExistence type="predicted"/>
<name>A0A0E9UJY8_ANGAN</name>
<accession>A0A0E9UJY8</accession>
<organism evidence="2">
    <name type="scientific">Anguilla anguilla</name>
    <name type="common">European freshwater eel</name>
    <name type="synonym">Muraena anguilla</name>
    <dbReference type="NCBI Taxonomy" id="7936"/>
    <lineage>
        <taxon>Eukaryota</taxon>
        <taxon>Metazoa</taxon>
        <taxon>Chordata</taxon>
        <taxon>Craniata</taxon>
        <taxon>Vertebrata</taxon>
        <taxon>Euteleostomi</taxon>
        <taxon>Actinopterygii</taxon>
        <taxon>Neopterygii</taxon>
        <taxon>Teleostei</taxon>
        <taxon>Anguilliformes</taxon>
        <taxon>Anguillidae</taxon>
        <taxon>Anguilla</taxon>
    </lineage>
</organism>
<keyword evidence="1" id="KW-0472">Membrane</keyword>